<feature type="region of interest" description="Disordered" evidence="1">
    <location>
        <begin position="50"/>
        <end position="69"/>
    </location>
</feature>
<evidence type="ECO:0000313" key="3">
    <source>
        <dbReference type="Proteomes" id="UP001066276"/>
    </source>
</evidence>
<sequence>MSACHGLGERWRRALSAAEWAAAAAPTLILSLLALRLPSEALLVSLHEGDRPRRAGGRRFSAKQQQRSGFSVCCKHVSTAAQEGAMPAAEAAQTETQNDPSNQEQPEESTPQSLARLAPKKLQYYLLQQ</sequence>
<dbReference type="Proteomes" id="UP001066276">
    <property type="component" value="Chromosome 11"/>
</dbReference>
<organism evidence="2 3">
    <name type="scientific">Pleurodeles waltl</name>
    <name type="common">Iberian ribbed newt</name>
    <dbReference type="NCBI Taxonomy" id="8319"/>
    <lineage>
        <taxon>Eukaryota</taxon>
        <taxon>Metazoa</taxon>
        <taxon>Chordata</taxon>
        <taxon>Craniata</taxon>
        <taxon>Vertebrata</taxon>
        <taxon>Euteleostomi</taxon>
        <taxon>Amphibia</taxon>
        <taxon>Batrachia</taxon>
        <taxon>Caudata</taxon>
        <taxon>Salamandroidea</taxon>
        <taxon>Salamandridae</taxon>
        <taxon>Pleurodelinae</taxon>
        <taxon>Pleurodeles</taxon>
    </lineage>
</organism>
<dbReference type="EMBL" id="JANPWB010000015">
    <property type="protein sequence ID" value="KAJ1093376.1"/>
    <property type="molecule type" value="Genomic_DNA"/>
</dbReference>
<comment type="caution">
    <text evidence="2">The sequence shown here is derived from an EMBL/GenBank/DDBJ whole genome shotgun (WGS) entry which is preliminary data.</text>
</comment>
<gene>
    <name evidence="2" type="ORF">NDU88_006477</name>
</gene>
<evidence type="ECO:0000256" key="1">
    <source>
        <dbReference type="SAM" id="MobiDB-lite"/>
    </source>
</evidence>
<evidence type="ECO:0000313" key="2">
    <source>
        <dbReference type="EMBL" id="KAJ1093376.1"/>
    </source>
</evidence>
<feature type="region of interest" description="Disordered" evidence="1">
    <location>
        <begin position="83"/>
        <end position="115"/>
    </location>
</feature>
<reference evidence="2" key="1">
    <citation type="journal article" date="2022" name="bioRxiv">
        <title>Sequencing and chromosome-scale assembly of the giantPleurodeles waltlgenome.</title>
        <authorList>
            <person name="Brown T."/>
            <person name="Elewa A."/>
            <person name="Iarovenko S."/>
            <person name="Subramanian E."/>
            <person name="Araus A.J."/>
            <person name="Petzold A."/>
            <person name="Susuki M."/>
            <person name="Suzuki K.-i.T."/>
            <person name="Hayashi T."/>
            <person name="Toyoda A."/>
            <person name="Oliveira C."/>
            <person name="Osipova E."/>
            <person name="Leigh N.D."/>
            <person name="Simon A."/>
            <person name="Yun M.H."/>
        </authorList>
    </citation>
    <scope>NUCLEOTIDE SEQUENCE</scope>
    <source>
        <strain evidence="2">20211129_DDA</strain>
        <tissue evidence="2">Liver</tissue>
    </source>
</reference>
<name>A0AAV7LP83_PLEWA</name>
<feature type="compositionally biased region" description="Polar residues" evidence="1">
    <location>
        <begin position="98"/>
        <end position="113"/>
    </location>
</feature>
<accession>A0AAV7LP83</accession>
<dbReference type="AlphaFoldDB" id="A0AAV7LP83"/>
<proteinExistence type="predicted"/>
<keyword evidence="3" id="KW-1185">Reference proteome</keyword>
<feature type="compositionally biased region" description="Low complexity" evidence="1">
    <location>
        <begin position="83"/>
        <end position="97"/>
    </location>
</feature>
<protein>
    <submittedName>
        <fullName evidence="2">Uncharacterized protein</fullName>
    </submittedName>
</protein>